<evidence type="ECO:0000256" key="2">
    <source>
        <dbReference type="SAM" id="MobiDB-lite"/>
    </source>
</evidence>
<dbReference type="AlphaFoldDB" id="A0A7S1XJE4"/>
<dbReference type="InterPro" id="IPR004827">
    <property type="entry name" value="bZIP"/>
</dbReference>
<feature type="coiled-coil region" evidence="1">
    <location>
        <begin position="283"/>
        <end position="313"/>
    </location>
</feature>
<reference evidence="4" key="1">
    <citation type="submission" date="2021-01" db="EMBL/GenBank/DDBJ databases">
        <authorList>
            <person name="Corre E."/>
            <person name="Pelletier E."/>
            <person name="Niang G."/>
            <person name="Scheremetjew M."/>
            <person name="Finn R."/>
            <person name="Kale V."/>
            <person name="Holt S."/>
            <person name="Cochrane G."/>
            <person name="Meng A."/>
            <person name="Brown T."/>
            <person name="Cohen L."/>
        </authorList>
    </citation>
    <scope>NUCLEOTIDE SEQUENCE</scope>
    <source>
        <strain evidence="4">CCMP3124</strain>
    </source>
</reference>
<dbReference type="SUPFAM" id="SSF57959">
    <property type="entry name" value="Leucine zipper domain"/>
    <property type="match status" value="1"/>
</dbReference>
<gene>
    <name evidence="4" type="ORF">EAUS1353_LOCUS2575</name>
</gene>
<dbReference type="GO" id="GO:0003700">
    <property type="term" value="F:DNA-binding transcription factor activity"/>
    <property type="evidence" value="ECO:0007669"/>
    <property type="project" value="InterPro"/>
</dbReference>
<sequence>MQTRGSSGGLGDLLDSVIEPLDEVDSLFVRNEGLGNEECAVNKESRTFSDFLGSSLPTTAPSMQIGEAVGGVVHDAQSSRGGSKSSDIFGRMAFDLAEAPPGSGSAMMQTGSRKWSAEKGSFGERPYFSFDEFKFLDEILTDSPVDLPMPAPVAPPSENSDAQDTALANKTPLSHLETPNVHLGAAPIHPRTMQVLAECRKDLTLRESSRDTADTQGEDEKGFSLDGGHSRSIDALVSPRRLERNSSQSGSGAGTGLGNNAMDRKVRSWLAVRKSREKKKVEAAKMESRFATLTIENQELKALRVELDKYTQILQYKLALAMAERERASS</sequence>
<feature type="region of interest" description="Disordered" evidence="2">
    <location>
        <begin position="207"/>
        <end position="260"/>
    </location>
</feature>
<evidence type="ECO:0000256" key="1">
    <source>
        <dbReference type="SAM" id="Coils"/>
    </source>
</evidence>
<evidence type="ECO:0000259" key="3">
    <source>
        <dbReference type="Pfam" id="PF07716"/>
    </source>
</evidence>
<dbReference type="Gene3D" id="1.20.5.170">
    <property type="match status" value="1"/>
</dbReference>
<dbReference type="CDD" id="cd14686">
    <property type="entry name" value="bZIP"/>
    <property type="match status" value="1"/>
</dbReference>
<keyword evidence="1" id="KW-0175">Coiled coil</keyword>
<name>A0A7S1XJE4_9RHOD</name>
<feature type="compositionally biased region" description="Basic and acidic residues" evidence="2">
    <location>
        <begin position="207"/>
        <end position="232"/>
    </location>
</feature>
<accession>A0A7S1XJE4</accession>
<dbReference type="EMBL" id="HBGI01003973">
    <property type="protein sequence ID" value="CAD9240835.1"/>
    <property type="molecule type" value="Transcribed_RNA"/>
</dbReference>
<protein>
    <recommendedName>
        <fullName evidence="3">BZIP domain-containing protein</fullName>
    </recommendedName>
</protein>
<dbReference type="Pfam" id="PF07716">
    <property type="entry name" value="bZIP_2"/>
    <property type="match status" value="1"/>
</dbReference>
<dbReference type="InterPro" id="IPR046347">
    <property type="entry name" value="bZIP_sf"/>
</dbReference>
<organism evidence="4">
    <name type="scientific">Erythrolobus australicus</name>
    <dbReference type="NCBI Taxonomy" id="1077150"/>
    <lineage>
        <taxon>Eukaryota</taxon>
        <taxon>Rhodophyta</taxon>
        <taxon>Bangiophyceae</taxon>
        <taxon>Porphyridiales</taxon>
        <taxon>Porphyridiaceae</taxon>
        <taxon>Erythrolobus</taxon>
    </lineage>
</organism>
<evidence type="ECO:0000313" key="4">
    <source>
        <dbReference type="EMBL" id="CAD9240835.1"/>
    </source>
</evidence>
<feature type="domain" description="BZIP" evidence="3">
    <location>
        <begin position="270"/>
        <end position="308"/>
    </location>
</feature>
<proteinExistence type="predicted"/>